<feature type="region of interest" description="Disordered" evidence="3">
    <location>
        <begin position="1"/>
        <end position="57"/>
    </location>
</feature>
<gene>
    <name evidence="5" type="ORF">EGW08_005197</name>
</gene>
<evidence type="ECO:0000313" key="6">
    <source>
        <dbReference type="Proteomes" id="UP000271974"/>
    </source>
</evidence>
<dbReference type="InterPro" id="IPR013783">
    <property type="entry name" value="Ig-like_fold"/>
</dbReference>
<dbReference type="SUPFAM" id="SSF49309">
    <property type="entry name" value="Transglutaminase, two C-terminal domains"/>
    <property type="match status" value="1"/>
</dbReference>
<feature type="region of interest" description="Disordered" evidence="3">
    <location>
        <begin position="159"/>
        <end position="180"/>
    </location>
</feature>
<dbReference type="InterPro" id="IPR036238">
    <property type="entry name" value="Transglutaminase_C_sf"/>
</dbReference>
<accession>A0A433TZM6</accession>
<sequence>MDRPAGGTRRTRNSSGSDPNSTSRPPKVMRHSYFTRSRAKRSAKLGGDQGGRSNLISDEELRKRTGLLKPLVIEHSQAVGVTGVDFNKTSNGYEHHTSEYDIKDLVIRRGQPFTITIKTDRAVDAKWDVVVLQFTFGSRPQANKGTLLRLNVDLTGKDNASNGPSLGGWTTQAGKSDSSSLEVKVTPPANAMVGKYNVFVETFLQKDAATKRRFEAEGDAVYIIFNPWFEEDVVYMADPAERFEYVQNEQGRIWVGSVNSNCGKPWNFGQFENPVLDAALYLMDLAEVNDSARKSPVAFIRAISALANSCDDDGVLEGRWTEKYPKGCTYPWAWTGSVKILQQFMETGKSVQYGQCWVFSGLVTSLLRSLGIPTRSVTNFQSAHDTDCSMTIDTHFDEDDEPVTDRDDSVWNFHVWNESFFRRLDLPNGYDGWQAHDATPQETSEGVMRCGPAPLKAIKEGHVYLNYDTAFIFSEVNGDKVTWRVSEDGDMEVIDVDAYAVGKIISTKAVGSIMRHDLTEDYKYPDGSPEERKVVAFVKQCGTRAEYITPETTKDVEFKIVTQEGAVLGKDFQIIARLKNKSKEIRHIRGRLTVLSSFYTGVPGKRVKGSKFDVDVLPDG</sequence>
<evidence type="ECO:0000256" key="2">
    <source>
        <dbReference type="PIRSR" id="PIRSR000459-1"/>
    </source>
</evidence>
<dbReference type="SMART" id="SM00460">
    <property type="entry name" value="TGc"/>
    <property type="match status" value="1"/>
</dbReference>
<feature type="active site" evidence="2">
    <location>
        <position position="356"/>
    </location>
</feature>
<proteinExistence type="inferred from homology"/>
<comment type="caution">
    <text evidence="5">The sequence shown here is derived from an EMBL/GenBank/DDBJ whole genome shotgun (WGS) entry which is preliminary data.</text>
</comment>
<dbReference type="InterPro" id="IPR023608">
    <property type="entry name" value="Transglutaminase_animal"/>
</dbReference>
<feature type="non-terminal residue" evidence="5">
    <location>
        <position position="620"/>
    </location>
</feature>
<evidence type="ECO:0000313" key="5">
    <source>
        <dbReference type="EMBL" id="RUS87044.1"/>
    </source>
</evidence>
<dbReference type="EMBL" id="RQTK01000121">
    <property type="protein sequence ID" value="RUS87044.1"/>
    <property type="molecule type" value="Genomic_DNA"/>
</dbReference>
<dbReference type="Gene3D" id="3.90.260.10">
    <property type="entry name" value="Transglutaminase-like"/>
    <property type="match status" value="1"/>
</dbReference>
<evidence type="ECO:0000256" key="1">
    <source>
        <dbReference type="ARBA" id="ARBA00005968"/>
    </source>
</evidence>
<dbReference type="InterPro" id="IPR014756">
    <property type="entry name" value="Ig_E-set"/>
</dbReference>
<feature type="domain" description="Transglutaminase-like" evidence="4">
    <location>
        <begin position="348"/>
        <end position="440"/>
    </location>
</feature>
<dbReference type="InterPro" id="IPR036985">
    <property type="entry name" value="Transglutaminase-like_sf"/>
</dbReference>
<dbReference type="InterPro" id="IPR050779">
    <property type="entry name" value="Transglutaminase"/>
</dbReference>
<dbReference type="InterPro" id="IPR001102">
    <property type="entry name" value="Transglutaminase_N"/>
</dbReference>
<dbReference type="AlphaFoldDB" id="A0A433TZM6"/>
<dbReference type="Gene3D" id="2.60.40.10">
    <property type="entry name" value="Immunoglobulins"/>
    <property type="match status" value="2"/>
</dbReference>
<dbReference type="PIRSF" id="PIRSF000459">
    <property type="entry name" value="TGM_EBP42"/>
    <property type="match status" value="1"/>
</dbReference>
<evidence type="ECO:0000259" key="4">
    <source>
        <dbReference type="SMART" id="SM00460"/>
    </source>
</evidence>
<dbReference type="Pfam" id="PF00868">
    <property type="entry name" value="Transglut_N"/>
    <property type="match status" value="1"/>
</dbReference>
<evidence type="ECO:0000256" key="3">
    <source>
        <dbReference type="SAM" id="MobiDB-lite"/>
    </source>
</evidence>
<dbReference type="PANTHER" id="PTHR11590:SF40">
    <property type="entry name" value="HEMOCYTE PROTEIN-GLUTAMINE GAMMA-GLUTAMYLTRANSFERASE-LIKE PROTEIN"/>
    <property type="match status" value="1"/>
</dbReference>
<dbReference type="SUPFAM" id="SSF54001">
    <property type="entry name" value="Cysteine proteinases"/>
    <property type="match status" value="1"/>
</dbReference>
<feature type="active site" evidence="2">
    <location>
        <position position="414"/>
    </location>
</feature>
<dbReference type="Proteomes" id="UP000271974">
    <property type="component" value="Unassembled WGS sequence"/>
</dbReference>
<dbReference type="OrthoDB" id="437511at2759"/>
<dbReference type="Pfam" id="PF01841">
    <property type="entry name" value="Transglut_core"/>
    <property type="match status" value="1"/>
</dbReference>
<protein>
    <recommendedName>
        <fullName evidence="4">Transglutaminase-like domain-containing protein</fullName>
    </recommendedName>
</protein>
<dbReference type="FunFam" id="3.90.260.10:FF:000002">
    <property type="entry name" value="Erythrocyte membrane protein band 4.2"/>
    <property type="match status" value="1"/>
</dbReference>
<keyword evidence="6" id="KW-1185">Reference proteome</keyword>
<dbReference type="STRING" id="188477.A0A433TZM6"/>
<dbReference type="InterPro" id="IPR038765">
    <property type="entry name" value="Papain-like_cys_pep_sf"/>
</dbReference>
<dbReference type="Pfam" id="PF00927">
    <property type="entry name" value="Transglut_C"/>
    <property type="match status" value="1"/>
</dbReference>
<reference evidence="5 6" key="1">
    <citation type="submission" date="2019-01" db="EMBL/GenBank/DDBJ databases">
        <title>A draft genome assembly of the solar-powered sea slug Elysia chlorotica.</title>
        <authorList>
            <person name="Cai H."/>
            <person name="Li Q."/>
            <person name="Fang X."/>
            <person name="Li J."/>
            <person name="Curtis N.E."/>
            <person name="Altenburger A."/>
            <person name="Shibata T."/>
            <person name="Feng M."/>
            <person name="Maeda T."/>
            <person name="Schwartz J.A."/>
            <person name="Shigenobu S."/>
            <person name="Lundholm N."/>
            <person name="Nishiyama T."/>
            <person name="Yang H."/>
            <person name="Hasebe M."/>
            <person name="Li S."/>
            <person name="Pierce S.K."/>
            <person name="Wang J."/>
        </authorList>
    </citation>
    <scope>NUCLEOTIDE SEQUENCE [LARGE SCALE GENOMIC DNA]</scope>
    <source>
        <strain evidence="5">EC2010</strain>
        <tissue evidence="5">Whole organism of an adult</tissue>
    </source>
</reference>
<name>A0A433TZM6_ELYCH</name>
<dbReference type="PANTHER" id="PTHR11590">
    <property type="entry name" value="PROTEIN-GLUTAMINE GAMMA-GLUTAMYLTRANSFERASE"/>
    <property type="match status" value="1"/>
</dbReference>
<organism evidence="5 6">
    <name type="scientific">Elysia chlorotica</name>
    <name type="common">Eastern emerald elysia</name>
    <name type="synonym">Sea slug</name>
    <dbReference type="NCBI Taxonomy" id="188477"/>
    <lineage>
        <taxon>Eukaryota</taxon>
        <taxon>Metazoa</taxon>
        <taxon>Spiralia</taxon>
        <taxon>Lophotrochozoa</taxon>
        <taxon>Mollusca</taxon>
        <taxon>Gastropoda</taxon>
        <taxon>Heterobranchia</taxon>
        <taxon>Euthyneura</taxon>
        <taxon>Panpulmonata</taxon>
        <taxon>Sacoglossa</taxon>
        <taxon>Placobranchoidea</taxon>
        <taxon>Plakobranchidae</taxon>
        <taxon>Elysia</taxon>
    </lineage>
</organism>
<feature type="compositionally biased region" description="Polar residues" evidence="3">
    <location>
        <begin position="13"/>
        <end position="24"/>
    </location>
</feature>
<dbReference type="GO" id="GO:0003810">
    <property type="term" value="F:protein-glutamine gamma-glutamyltransferase activity"/>
    <property type="evidence" value="ECO:0007669"/>
    <property type="project" value="InterPro"/>
</dbReference>
<feature type="active site" evidence="2">
    <location>
        <position position="437"/>
    </location>
</feature>
<dbReference type="SUPFAM" id="SSF81296">
    <property type="entry name" value="E set domains"/>
    <property type="match status" value="1"/>
</dbReference>
<dbReference type="InterPro" id="IPR002931">
    <property type="entry name" value="Transglutaminase-like"/>
</dbReference>
<dbReference type="InterPro" id="IPR008958">
    <property type="entry name" value="Transglutaminase_C"/>
</dbReference>
<comment type="similarity">
    <text evidence="1">Belongs to the transglutaminase superfamily. Transglutaminase family.</text>
</comment>